<dbReference type="KEGG" id="cman:A9D14_08160"/>
<reference evidence="10 12" key="2">
    <citation type="submission" date="2020-08" db="EMBL/GenBank/DDBJ databases">
        <authorList>
            <person name="Liu G."/>
            <person name="Sun C."/>
        </authorList>
    </citation>
    <scope>NUCLEOTIDE SEQUENCE [LARGE SCALE GENOMIC DNA]</scope>
    <source>
        <strain evidence="10 12">OT19</strain>
    </source>
</reference>
<dbReference type="HAMAP" id="MF_00040">
    <property type="entry name" value="RRF"/>
    <property type="match status" value="1"/>
</dbReference>
<dbReference type="EMBL" id="CP019602">
    <property type="protein sequence ID" value="ARU17350.1"/>
    <property type="molecule type" value="Genomic_DNA"/>
</dbReference>
<dbReference type="Proteomes" id="UP000515297">
    <property type="component" value="Chromosome"/>
</dbReference>
<evidence type="ECO:0000256" key="4">
    <source>
        <dbReference type="ARBA" id="ARBA00022917"/>
    </source>
</evidence>
<dbReference type="InterPro" id="IPR023584">
    <property type="entry name" value="Ribosome_recyc_fac_dom"/>
</dbReference>
<protein>
    <recommendedName>
        <fullName evidence="6">Ribosome-recycling factor</fullName>
        <shortName evidence="6">RRF</shortName>
    </recommendedName>
    <alternativeName>
        <fullName evidence="6">Ribosome-releasing factor</fullName>
    </alternativeName>
</protein>
<keyword evidence="4 6" id="KW-0648">Protein biosynthesis</keyword>
<gene>
    <name evidence="6 10" type="primary">frr</name>
    <name evidence="9" type="ORF">A9D14_08160</name>
    <name evidence="10" type="ORF">H4O24_07540</name>
</gene>
<dbReference type="CDD" id="cd00520">
    <property type="entry name" value="RRF"/>
    <property type="match status" value="1"/>
</dbReference>
<dbReference type="GO" id="GO:0002184">
    <property type="term" value="P:cytoplasmic translational termination"/>
    <property type="evidence" value="ECO:0007669"/>
    <property type="project" value="TreeGrafter"/>
</dbReference>
<feature type="region of interest" description="Disordered" evidence="7">
    <location>
        <begin position="138"/>
        <end position="160"/>
    </location>
</feature>
<dbReference type="Pfam" id="PF01765">
    <property type="entry name" value="RRF"/>
    <property type="match status" value="1"/>
</dbReference>
<evidence type="ECO:0000256" key="2">
    <source>
        <dbReference type="ARBA" id="ARBA00005912"/>
    </source>
</evidence>
<dbReference type="RefSeq" id="WP_066845086.1">
    <property type="nucleotide sequence ID" value="NZ_CP019602.1"/>
</dbReference>
<dbReference type="GO" id="GO:0043023">
    <property type="term" value="F:ribosomal large subunit binding"/>
    <property type="evidence" value="ECO:0007669"/>
    <property type="project" value="TreeGrafter"/>
</dbReference>
<dbReference type="Gene3D" id="3.30.1360.40">
    <property type="match status" value="1"/>
</dbReference>
<proteinExistence type="inferred from homology"/>
<evidence type="ECO:0000256" key="1">
    <source>
        <dbReference type="ARBA" id="ARBA00004496"/>
    </source>
</evidence>
<feature type="domain" description="Ribosome recycling factor" evidence="8">
    <location>
        <begin position="20"/>
        <end position="183"/>
    </location>
</feature>
<dbReference type="FunFam" id="1.10.132.20:FF:000001">
    <property type="entry name" value="Ribosome-recycling factor"/>
    <property type="match status" value="1"/>
</dbReference>
<evidence type="ECO:0000256" key="5">
    <source>
        <dbReference type="ARBA" id="ARBA00025050"/>
    </source>
</evidence>
<evidence type="ECO:0000259" key="8">
    <source>
        <dbReference type="Pfam" id="PF01765"/>
    </source>
</evidence>
<evidence type="ECO:0000313" key="12">
    <source>
        <dbReference type="Proteomes" id="UP000515297"/>
    </source>
</evidence>
<dbReference type="Proteomes" id="UP000195807">
    <property type="component" value="Chromosome"/>
</dbReference>
<dbReference type="EMBL" id="CP060052">
    <property type="protein sequence ID" value="QNE06431.1"/>
    <property type="molecule type" value="Genomic_DNA"/>
</dbReference>
<evidence type="ECO:0000313" key="10">
    <source>
        <dbReference type="EMBL" id="QNE06431.1"/>
    </source>
</evidence>
<name>A0A1Z1FF42_9SPHN</name>
<evidence type="ECO:0000313" key="9">
    <source>
        <dbReference type="EMBL" id="ARU17350.1"/>
    </source>
</evidence>
<dbReference type="PANTHER" id="PTHR20982">
    <property type="entry name" value="RIBOSOME RECYCLING FACTOR"/>
    <property type="match status" value="1"/>
</dbReference>
<evidence type="ECO:0000256" key="6">
    <source>
        <dbReference type="HAMAP-Rule" id="MF_00040"/>
    </source>
</evidence>
<comment type="function">
    <text evidence="5 6">Responsible for the release of ribosomes from messenger RNA at the termination of protein biosynthesis. May increase the efficiency of translation by recycling ribosomes from one round of translation to another.</text>
</comment>
<dbReference type="FunFam" id="3.30.1360.40:FF:000001">
    <property type="entry name" value="Ribosome-recycling factor"/>
    <property type="match status" value="1"/>
</dbReference>
<dbReference type="Gene3D" id="1.10.132.20">
    <property type="entry name" value="Ribosome-recycling factor"/>
    <property type="match status" value="1"/>
</dbReference>
<comment type="subcellular location">
    <subcellularLocation>
        <location evidence="1 6">Cytoplasm</location>
    </subcellularLocation>
</comment>
<comment type="similarity">
    <text evidence="2 6">Belongs to the RRF family.</text>
</comment>
<dbReference type="OrthoDB" id="9804006at2"/>
<dbReference type="GO" id="GO:0005829">
    <property type="term" value="C:cytosol"/>
    <property type="evidence" value="ECO:0007669"/>
    <property type="project" value="GOC"/>
</dbReference>
<organism evidence="9 11">
    <name type="scientific">Croceicoccus marinus</name>
    <dbReference type="NCBI Taxonomy" id="450378"/>
    <lineage>
        <taxon>Bacteria</taxon>
        <taxon>Pseudomonadati</taxon>
        <taxon>Pseudomonadota</taxon>
        <taxon>Alphaproteobacteria</taxon>
        <taxon>Sphingomonadales</taxon>
        <taxon>Erythrobacteraceae</taxon>
        <taxon>Croceicoccus</taxon>
    </lineage>
</organism>
<keyword evidence="3 6" id="KW-0963">Cytoplasm</keyword>
<dbReference type="STRING" id="450378.GCA_001661675_01635"/>
<keyword evidence="11" id="KW-1185">Reference proteome</keyword>
<dbReference type="PANTHER" id="PTHR20982:SF3">
    <property type="entry name" value="MITOCHONDRIAL RIBOSOME RECYCLING FACTOR PSEUDO 1"/>
    <property type="match status" value="1"/>
</dbReference>
<dbReference type="NCBIfam" id="TIGR00496">
    <property type="entry name" value="frr"/>
    <property type="match status" value="1"/>
</dbReference>
<reference evidence="9 11" key="1">
    <citation type="submission" date="2017-01" db="EMBL/GenBank/DDBJ databases">
        <title>Complete genome sequence of esterase-producing bacterium Croceicoccus marinus E4A9.</title>
        <authorList>
            <person name="Wu Y.-H."/>
            <person name="Cheng H."/>
            <person name="Xu L."/>
            <person name="Huo Y.-Y."/>
            <person name="Wang C.-S."/>
            <person name="Xu X.-W."/>
        </authorList>
    </citation>
    <scope>NUCLEOTIDE SEQUENCE [LARGE SCALE GENOMIC DNA]</scope>
    <source>
        <strain evidence="9 11">E4A9</strain>
    </source>
</reference>
<dbReference type="AlphaFoldDB" id="A0A1Z1FF42"/>
<dbReference type="InterPro" id="IPR002661">
    <property type="entry name" value="Ribosome_recyc_fac"/>
</dbReference>
<evidence type="ECO:0000313" key="11">
    <source>
        <dbReference type="Proteomes" id="UP000195807"/>
    </source>
</evidence>
<dbReference type="InterPro" id="IPR036191">
    <property type="entry name" value="RRF_sf"/>
</dbReference>
<accession>A0A1Z1FF42</accession>
<evidence type="ECO:0000256" key="7">
    <source>
        <dbReference type="SAM" id="MobiDB-lite"/>
    </source>
</evidence>
<sequence length="185" mass="20461">MAKFDKADLERRMAGAVEALKSDLAGLRTGRANTSLLDPVVVEVYGAMMPLNQVATVSAPEPRMLSVQVWDRSNMTAVEKGIAHAGLGLNPSIDGQTLRLPIPDLTEERRKELAKLAGKYAEAAKIAIRNVRRDGMEALKEDEKKKEISEDDRKRSEDEVQKLTDKYVAETDKAAEAKEKEILSQ</sequence>
<evidence type="ECO:0000256" key="3">
    <source>
        <dbReference type="ARBA" id="ARBA00022490"/>
    </source>
</evidence>
<dbReference type="SUPFAM" id="SSF55194">
    <property type="entry name" value="Ribosome recycling factor, RRF"/>
    <property type="match status" value="1"/>
</dbReference>